<keyword evidence="4 9" id="KW-0560">Oxidoreductase</keyword>
<dbReference type="InterPro" id="IPR017927">
    <property type="entry name" value="FAD-bd_FR_type"/>
</dbReference>
<dbReference type="EMBL" id="CP154792">
    <property type="protein sequence ID" value="XAN13364.1"/>
    <property type="molecule type" value="Genomic_DNA"/>
</dbReference>
<dbReference type="InterPro" id="IPR036010">
    <property type="entry name" value="2Fe-2S_ferredoxin-like_sf"/>
</dbReference>
<dbReference type="EC" id="1.-.-.-" evidence="9"/>
<keyword evidence="6" id="KW-0411">Iron-sulfur</keyword>
<dbReference type="RefSeq" id="WP_254598906.1">
    <property type="nucleotide sequence ID" value="NZ_CADIKP010000010.1"/>
</dbReference>
<keyword evidence="1" id="KW-0285">Flavoprotein</keyword>
<dbReference type="InterPro" id="IPR017938">
    <property type="entry name" value="Riboflavin_synthase-like_b-brl"/>
</dbReference>
<reference evidence="9 10" key="1">
    <citation type="submission" date="2024-05" db="EMBL/GenBank/DDBJ databases">
        <title>Achromobacter denitrificans. BP1, complete genome.</title>
        <authorList>
            <person name="Zhang B."/>
        </authorList>
    </citation>
    <scope>NUCLEOTIDE SEQUENCE [LARGE SCALE GENOMIC DNA]</scope>
    <source>
        <strain evidence="9 10">BP1</strain>
    </source>
</reference>
<dbReference type="Gene3D" id="2.40.30.10">
    <property type="entry name" value="Translation factors"/>
    <property type="match status" value="1"/>
</dbReference>
<gene>
    <name evidence="9" type="ORF">AAIK43_18275</name>
</gene>
<evidence type="ECO:0000259" key="7">
    <source>
        <dbReference type="PROSITE" id="PS51085"/>
    </source>
</evidence>
<dbReference type="PRINTS" id="PR00409">
    <property type="entry name" value="PHDIOXRDTASE"/>
</dbReference>
<feature type="domain" description="2Fe-2S ferredoxin-type" evidence="7">
    <location>
        <begin position="242"/>
        <end position="327"/>
    </location>
</feature>
<evidence type="ECO:0000259" key="8">
    <source>
        <dbReference type="PROSITE" id="PS51384"/>
    </source>
</evidence>
<dbReference type="GO" id="GO:0016491">
    <property type="term" value="F:oxidoreductase activity"/>
    <property type="evidence" value="ECO:0007669"/>
    <property type="project" value="UniProtKB-KW"/>
</dbReference>
<evidence type="ECO:0000256" key="3">
    <source>
        <dbReference type="ARBA" id="ARBA00022723"/>
    </source>
</evidence>
<dbReference type="Gene3D" id="3.40.50.80">
    <property type="entry name" value="Nucleotide-binding domain of ferredoxin-NADP reductase (FNR) module"/>
    <property type="match status" value="1"/>
</dbReference>
<dbReference type="InterPro" id="IPR001433">
    <property type="entry name" value="OxRdtase_FAD/NAD-bd"/>
</dbReference>
<sequence>MDMSNPPPQAASAAKLQARIHSIALEAEGIYLLDIRPVREQQFPAVEPGAHIDLHLPNGLTRSYSTVNAPGDQGRYLVAVKHEASGRGGSRYIHAELRVGQDIAIGGPRNNFSLREDARHSVLIAGGIGITPIYSMVRRLEQLGCSWELHYAALDREHAAFAARLQALQPRVRFYFAAEQPGRPPLDLRQLIADSRKDADFYCCGPQGMLADFEAATAHLAPERVHAEYFSAVEAPAVEGGFEIVLNRTQKCVTVPPGATILDTIMKLGVDVPYSCMEGVCGSCEVRVLEGTPDHRDLILSKEERQKNDRMMICCSGAKSNRLVLDL</sequence>
<evidence type="ECO:0000313" key="10">
    <source>
        <dbReference type="Proteomes" id="UP001446337"/>
    </source>
</evidence>
<dbReference type="InterPro" id="IPR001041">
    <property type="entry name" value="2Fe-2S_ferredoxin-type"/>
</dbReference>
<name>A0ABZ3FYG4_ACHDE</name>
<dbReference type="InterPro" id="IPR039261">
    <property type="entry name" value="FNR_nucleotide-bd"/>
</dbReference>
<dbReference type="InterPro" id="IPR050415">
    <property type="entry name" value="MRET"/>
</dbReference>
<dbReference type="InterPro" id="IPR006058">
    <property type="entry name" value="2Fe2S_fd_BS"/>
</dbReference>
<dbReference type="PROSITE" id="PS51384">
    <property type="entry name" value="FAD_FR"/>
    <property type="match status" value="1"/>
</dbReference>
<dbReference type="Pfam" id="PF00175">
    <property type="entry name" value="NAD_binding_1"/>
    <property type="match status" value="1"/>
</dbReference>
<dbReference type="Pfam" id="PF00970">
    <property type="entry name" value="FAD_binding_6"/>
    <property type="match status" value="1"/>
</dbReference>
<evidence type="ECO:0000256" key="4">
    <source>
        <dbReference type="ARBA" id="ARBA00023002"/>
    </source>
</evidence>
<dbReference type="PROSITE" id="PS00197">
    <property type="entry name" value="2FE2S_FER_1"/>
    <property type="match status" value="1"/>
</dbReference>
<evidence type="ECO:0000256" key="2">
    <source>
        <dbReference type="ARBA" id="ARBA00022714"/>
    </source>
</evidence>
<dbReference type="CDD" id="cd00207">
    <property type="entry name" value="fer2"/>
    <property type="match status" value="1"/>
</dbReference>
<organism evidence="9 10">
    <name type="scientific">Achromobacter denitrificans</name>
    <name type="common">Alcaligenes denitrificans</name>
    <dbReference type="NCBI Taxonomy" id="32002"/>
    <lineage>
        <taxon>Bacteria</taxon>
        <taxon>Pseudomonadati</taxon>
        <taxon>Pseudomonadota</taxon>
        <taxon>Betaproteobacteria</taxon>
        <taxon>Burkholderiales</taxon>
        <taxon>Alcaligenaceae</taxon>
        <taxon>Achromobacter</taxon>
    </lineage>
</organism>
<feature type="domain" description="FAD-binding FR-type" evidence="8">
    <location>
        <begin position="13"/>
        <end position="115"/>
    </location>
</feature>
<evidence type="ECO:0000256" key="1">
    <source>
        <dbReference type="ARBA" id="ARBA00022630"/>
    </source>
</evidence>
<proteinExistence type="predicted"/>
<dbReference type="InterPro" id="IPR012675">
    <property type="entry name" value="Beta-grasp_dom_sf"/>
</dbReference>
<dbReference type="PANTHER" id="PTHR47354">
    <property type="entry name" value="NADH OXIDOREDUCTASE HCR"/>
    <property type="match status" value="1"/>
</dbReference>
<keyword evidence="10" id="KW-1185">Reference proteome</keyword>
<evidence type="ECO:0000256" key="5">
    <source>
        <dbReference type="ARBA" id="ARBA00023004"/>
    </source>
</evidence>
<evidence type="ECO:0000256" key="6">
    <source>
        <dbReference type="ARBA" id="ARBA00023014"/>
    </source>
</evidence>
<dbReference type="SUPFAM" id="SSF52343">
    <property type="entry name" value="Ferredoxin reductase-like, C-terminal NADP-linked domain"/>
    <property type="match status" value="1"/>
</dbReference>
<keyword evidence="2" id="KW-0001">2Fe-2S</keyword>
<dbReference type="SUPFAM" id="SSF63380">
    <property type="entry name" value="Riboflavin synthase domain-like"/>
    <property type="match status" value="1"/>
</dbReference>
<evidence type="ECO:0000313" key="9">
    <source>
        <dbReference type="EMBL" id="XAN13364.1"/>
    </source>
</evidence>
<accession>A0ABZ3FYG4</accession>
<dbReference type="Pfam" id="PF00111">
    <property type="entry name" value="Fer2"/>
    <property type="match status" value="1"/>
</dbReference>
<keyword evidence="3" id="KW-0479">Metal-binding</keyword>
<protein>
    <submittedName>
        <fullName evidence="9">PDR/VanB family oxidoreductase</fullName>
        <ecNumber evidence="9">1.-.-.-</ecNumber>
    </submittedName>
</protein>
<dbReference type="Gene3D" id="3.10.20.30">
    <property type="match status" value="1"/>
</dbReference>
<dbReference type="InterPro" id="IPR008333">
    <property type="entry name" value="Cbr1-like_FAD-bd_dom"/>
</dbReference>
<dbReference type="PANTHER" id="PTHR47354:SF1">
    <property type="entry name" value="CARNITINE MONOOXYGENASE REDUCTASE SUBUNIT"/>
    <property type="match status" value="1"/>
</dbReference>
<dbReference type="PROSITE" id="PS51085">
    <property type="entry name" value="2FE2S_FER_2"/>
    <property type="match status" value="1"/>
</dbReference>
<dbReference type="SUPFAM" id="SSF54292">
    <property type="entry name" value="2Fe-2S ferredoxin-like"/>
    <property type="match status" value="1"/>
</dbReference>
<dbReference type="CDD" id="cd06185">
    <property type="entry name" value="PDR_like"/>
    <property type="match status" value="1"/>
</dbReference>
<dbReference type="Proteomes" id="UP001446337">
    <property type="component" value="Chromosome"/>
</dbReference>
<keyword evidence="5" id="KW-0408">Iron</keyword>